<feature type="compositionally biased region" description="Basic and acidic residues" evidence="1">
    <location>
        <begin position="9"/>
        <end position="19"/>
    </location>
</feature>
<accession>A0A091DM62</accession>
<dbReference type="EMBL" id="KN123705">
    <property type="protein sequence ID" value="KFO23901.1"/>
    <property type="molecule type" value="Genomic_DNA"/>
</dbReference>
<keyword evidence="3" id="KW-1185">Reference proteome</keyword>
<dbReference type="AlphaFoldDB" id="A0A091DM62"/>
<sequence>MGSLLPQQKSEHGIQEIAHRSPHTSLYKARSPHLGYTRFNFGWCVSKKPDSDQRRSPPSLAESPLSSSVRSPGGGAPSGSHAWPGVGLGLPVFAEESSRGWRFMRYKPVRTAAAEELHAELIGALNALQILSCRRSALRRRCRNGTIRPTTALHAPQGTCTAEVHELQNDLHLGGATKWELLQG</sequence>
<feature type="region of interest" description="Disordered" evidence="1">
    <location>
        <begin position="49"/>
        <end position="81"/>
    </location>
</feature>
<dbReference type="Proteomes" id="UP000028990">
    <property type="component" value="Unassembled WGS sequence"/>
</dbReference>
<protein>
    <submittedName>
        <fullName evidence="2">Uncharacterized protein</fullName>
    </submittedName>
</protein>
<feature type="region of interest" description="Disordered" evidence="1">
    <location>
        <begin position="1"/>
        <end position="25"/>
    </location>
</feature>
<organism evidence="2 3">
    <name type="scientific">Fukomys damarensis</name>
    <name type="common">Damaraland mole rat</name>
    <name type="synonym">Cryptomys damarensis</name>
    <dbReference type="NCBI Taxonomy" id="885580"/>
    <lineage>
        <taxon>Eukaryota</taxon>
        <taxon>Metazoa</taxon>
        <taxon>Chordata</taxon>
        <taxon>Craniata</taxon>
        <taxon>Vertebrata</taxon>
        <taxon>Euteleostomi</taxon>
        <taxon>Mammalia</taxon>
        <taxon>Eutheria</taxon>
        <taxon>Euarchontoglires</taxon>
        <taxon>Glires</taxon>
        <taxon>Rodentia</taxon>
        <taxon>Hystricomorpha</taxon>
        <taxon>Bathyergidae</taxon>
        <taxon>Fukomys</taxon>
    </lineage>
</organism>
<evidence type="ECO:0000313" key="2">
    <source>
        <dbReference type="EMBL" id="KFO23901.1"/>
    </source>
</evidence>
<reference evidence="2 3" key="1">
    <citation type="submission" date="2013-11" db="EMBL/GenBank/DDBJ databases">
        <title>The Damaraland mole rat (Fukomys damarensis) genome and evolution of African mole rats.</title>
        <authorList>
            <person name="Gladyshev V.N."/>
            <person name="Fang X."/>
        </authorList>
    </citation>
    <scope>NUCLEOTIDE SEQUENCE [LARGE SCALE GENOMIC DNA]</scope>
    <source>
        <tissue evidence="2">Liver</tissue>
    </source>
</reference>
<name>A0A091DM62_FUKDA</name>
<evidence type="ECO:0000256" key="1">
    <source>
        <dbReference type="SAM" id="MobiDB-lite"/>
    </source>
</evidence>
<feature type="compositionally biased region" description="Low complexity" evidence="1">
    <location>
        <begin position="56"/>
        <end position="71"/>
    </location>
</feature>
<evidence type="ECO:0000313" key="3">
    <source>
        <dbReference type="Proteomes" id="UP000028990"/>
    </source>
</evidence>
<proteinExistence type="predicted"/>
<gene>
    <name evidence="2" type="ORF">H920_14699</name>
</gene>